<name>A0A7N2LM25_QUELO</name>
<evidence type="ECO:0000313" key="3">
    <source>
        <dbReference type="Proteomes" id="UP000594261"/>
    </source>
</evidence>
<evidence type="ECO:0000256" key="1">
    <source>
        <dbReference type="SAM" id="MobiDB-lite"/>
    </source>
</evidence>
<feature type="compositionally biased region" description="Basic and acidic residues" evidence="1">
    <location>
        <begin position="20"/>
        <end position="31"/>
    </location>
</feature>
<evidence type="ECO:0000313" key="2">
    <source>
        <dbReference type="EnsemblPlants" id="QL05p027788:mrna"/>
    </source>
</evidence>
<feature type="compositionally biased region" description="Low complexity" evidence="1">
    <location>
        <begin position="114"/>
        <end position="138"/>
    </location>
</feature>
<dbReference type="InParanoid" id="A0A7N2LM25"/>
<proteinExistence type="predicted"/>
<dbReference type="EnsemblPlants" id="QL05p027788:mrna">
    <property type="protein sequence ID" value="QL05p027788:mrna"/>
    <property type="gene ID" value="QL05p027788"/>
</dbReference>
<dbReference type="PANTHER" id="PTHR34191">
    <property type="entry name" value="LATE EMBRYOGENESIS ABUNDANT PROTEIN (LEA) FAMILY PROTEIN"/>
    <property type="match status" value="1"/>
</dbReference>
<feature type="compositionally biased region" description="Polar residues" evidence="1">
    <location>
        <begin position="88"/>
        <end position="113"/>
    </location>
</feature>
<feature type="region of interest" description="Disordered" evidence="1">
    <location>
        <begin position="1"/>
        <end position="46"/>
    </location>
</feature>
<reference evidence="2" key="2">
    <citation type="submission" date="2021-01" db="UniProtKB">
        <authorList>
            <consortium name="EnsemblPlants"/>
        </authorList>
    </citation>
    <scope>IDENTIFICATION</scope>
</reference>
<sequence>MASRQDIGNKAGEITGQAQVKKDELLDRASDAAHLAQNSSPNLTGQATNFLQQASRLRALHKKCYTSLTGEQVKNMAQGAAVAVKNTLGLNTDSPNSTNNRSNTDNPSNPNTASTINNPSYPNTTSNINNPSNPSTRI</sequence>
<feature type="compositionally biased region" description="Polar residues" evidence="1">
    <location>
        <begin position="36"/>
        <end position="46"/>
    </location>
</feature>
<feature type="region of interest" description="Disordered" evidence="1">
    <location>
        <begin position="87"/>
        <end position="138"/>
    </location>
</feature>
<accession>A0A7N2LM25</accession>
<keyword evidence="3" id="KW-1185">Reference proteome</keyword>
<dbReference type="InterPro" id="IPR039624">
    <property type="entry name" value="LEA1/2/D7/KIN2"/>
</dbReference>
<dbReference type="Gramene" id="QL05p027788:mrna">
    <property type="protein sequence ID" value="QL05p027788:mrna"/>
    <property type="gene ID" value="QL05p027788"/>
</dbReference>
<dbReference type="OMA" id="QMRNDEN"/>
<reference evidence="2 3" key="1">
    <citation type="journal article" date="2016" name="G3 (Bethesda)">
        <title>First Draft Assembly and Annotation of the Genome of a California Endemic Oak Quercus lobata Nee (Fagaceae).</title>
        <authorList>
            <person name="Sork V.L."/>
            <person name="Fitz-Gibbon S.T."/>
            <person name="Puiu D."/>
            <person name="Crepeau M."/>
            <person name="Gugger P.F."/>
            <person name="Sherman R."/>
            <person name="Stevens K."/>
            <person name="Langley C.H."/>
            <person name="Pellegrini M."/>
            <person name="Salzberg S.L."/>
        </authorList>
    </citation>
    <scope>NUCLEOTIDE SEQUENCE [LARGE SCALE GENOMIC DNA]</scope>
    <source>
        <strain evidence="2 3">cv. SW786</strain>
    </source>
</reference>
<dbReference type="AlphaFoldDB" id="A0A7N2LM25"/>
<dbReference type="EMBL" id="LRBV02000005">
    <property type="status" value="NOT_ANNOTATED_CDS"/>
    <property type="molecule type" value="Genomic_DNA"/>
</dbReference>
<dbReference type="Proteomes" id="UP000594261">
    <property type="component" value="Chromosome 5"/>
</dbReference>
<organism evidence="2 3">
    <name type="scientific">Quercus lobata</name>
    <name type="common">Valley oak</name>
    <dbReference type="NCBI Taxonomy" id="97700"/>
    <lineage>
        <taxon>Eukaryota</taxon>
        <taxon>Viridiplantae</taxon>
        <taxon>Streptophyta</taxon>
        <taxon>Embryophyta</taxon>
        <taxon>Tracheophyta</taxon>
        <taxon>Spermatophyta</taxon>
        <taxon>Magnoliopsida</taxon>
        <taxon>eudicotyledons</taxon>
        <taxon>Gunneridae</taxon>
        <taxon>Pentapetalae</taxon>
        <taxon>rosids</taxon>
        <taxon>fabids</taxon>
        <taxon>Fagales</taxon>
        <taxon>Fagaceae</taxon>
        <taxon>Quercus</taxon>
    </lineage>
</organism>
<dbReference type="PANTHER" id="PTHR34191:SF9">
    <property type="entry name" value="F6D8.10"/>
    <property type="match status" value="1"/>
</dbReference>
<protein>
    <submittedName>
        <fullName evidence="2">Uncharacterized protein</fullName>
    </submittedName>
</protein>